<evidence type="ECO:0000256" key="1">
    <source>
        <dbReference type="ARBA" id="ARBA00004496"/>
    </source>
</evidence>
<protein>
    <submittedName>
        <fullName evidence="6">GRIP</fullName>
    </submittedName>
</protein>
<evidence type="ECO:0000256" key="4">
    <source>
        <dbReference type="SAM" id="MobiDB-lite"/>
    </source>
</evidence>
<feature type="compositionally biased region" description="Basic and acidic residues" evidence="4">
    <location>
        <begin position="368"/>
        <end position="377"/>
    </location>
</feature>
<feature type="region of interest" description="Disordered" evidence="4">
    <location>
        <begin position="200"/>
        <end position="254"/>
    </location>
</feature>
<comment type="subcellular location">
    <subcellularLocation>
        <location evidence="1">Cytoplasm</location>
    </subcellularLocation>
</comment>
<keyword evidence="2" id="KW-0963">Cytoplasm</keyword>
<dbReference type="Pfam" id="PF00595">
    <property type="entry name" value="PDZ"/>
    <property type="match status" value="1"/>
</dbReference>
<feature type="compositionally biased region" description="Low complexity" evidence="4">
    <location>
        <begin position="240"/>
        <end position="250"/>
    </location>
</feature>
<evidence type="ECO:0000313" key="6">
    <source>
        <dbReference type="EMBL" id="CAE1267142.1"/>
    </source>
</evidence>
<feature type="region of interest" description="Disordered" evidence="4">
    <location>
        <begin position="14"/>
        <end position="72"/>
    </location>
</feature>
<dbReference type="PANTHER" id="PTHR46227">
    <property type="entry name" value="GLUTAMATE RECEPTOR-INTERACTING PROTEIN GRIP"/>
    <property type="match status" value="1"/>
</dbReference>
<comment type="caution">
    <text evidence="6">The sequence shown here is derived from an EMBL/GenBank/DDBJ whole genome shotgun (WGS) entry which is preliminary data.</text>
</comment>
<proteinExistence type="predicted"/>
<feature type="region of interest" description="Disordered" evidence="4">
    <location>
        <begin position="133"/>
        <end position="176"/>
    </location>
</feature>
<dbReference type="InterPro" id="IPR043545">
    <property type="entry name" value="GRIP1/2"/>
</dbReference>
<dbReference type="InterPro" id="IPR036034">
    <property type="entry name" value="PDZ_sf"/>
</dbReference>
<sequence>MCYFFQQPVLESPSQTPAIQYSSWQPPPSTTQRSHHRSRRHNNHHYHHQHHYENVNMSPYSRDRHRSSDDENDLSLLDTESFMMMTTPTAIQKRQNLRAAIVVAETKIGTNNHNRDKSATLPADFRDYHNSDSFSDAECSTDGHQNHRNYTDDEDDWDANSNGSYGSSEDEWSRTCDDLENTDTSEMLRQIGASLRQRSVASLNRIRSRDARRRNKKSNCHCAQGEDAVSSSSHGSNRFSKNNNANSTKSSGKELVPTTFEEHVQTIFSPTPIQLHRFKLQKECATDDFGFSLSEGMYEKGVYISAVRTDSLAETSGLQPFDRILQVNSVKTRDFDCRMAVPLISEAGNNLDLVISRNPLASQEENAELGKDERINHDNSTVNQKPIKAV</sequence>
<feature type="compositionally biased region" description="Basic residues" evidence="4">
    <location>
        <begin position="33"/>
        <end position="50"/>
    </location>
</feature>
<feature type="region of interest" description="Disordered" evidence="4">
    <location>
        <begin position="364"/>
        <end position="390"/>
    </location>
</feature>
<dbReference type="CDD" id="cd06685">
    <property type="entry name" value="PDZ7_GRIP1-2-like"/>
    <property type="match status" value="1"/>
</dbReference>
<keyword evidence="7" id="KW-1185">Reference proteome</keyword>
<name>A0A812CIK2_ACAPH</name>
<evidence type="ECO:0000256" key="3">
    <source>
        <dbReference type="ARBA" id="ARBA00022737"/>
    </source>
</evidence>
<dbReference type="AlphaFoldDB" id="A0A812CIK2"/>
<dbReference type="SMART" id="SM00228">
    <property type="entry name" value="PDZ"/>
    <property type="match status" value="1"/>
</dbReference>
<reference evidence="6" key="1">
    <citation type="submission" date="2021-01" db="EMBL/GenBank/DDBJ databases">
        <authorList>
            <person name="Li R."/>
            <person name="Bekaert M."/>
        </authorList>
    </citation>
    <scope>NUCLEOTIDE SEQUENCE</scope>
    <source>
        <strain evidence="6">Farmed</strain>
    </source>
</reference>
<dbReference type="PANTHER" id="PTHR46227:SF2">
    <property type="entry name" value="FI03335P"/>
    <property type="match status" value="1"/>
</dbReference>
<accession>A0A812CIK2</accession>
<dbReference type="PROSITE" id="PS50106">
    <property type="entry name" value="PDZ"/>
    <property type="match status" value="1"/>
</dbReference>
<gene>
    <name evidence="6" type="ORF">SPHA_35481</name>
</gene>
<dbReference type="GO" id="GO:0098887">
    <property type="term" value="P:neurotransmitter receptor transport, endosome to postsynaptic membrane"/>
    <property type="evidence" value="ECO:0007669"/>
    <property type="project" value="TreeGrafter"/>
</dbReference>
<dbReference type="GO" id="GO:0005737">
    <property type="term" value="C:cytoplasm"/>
    <property type="evidence" value="ECO:0007669"/>
    <property type="project" value="UniProtKB-SubCell"/>
</dbReference>
<evidence type="ECO:0000313" key="7">
    <source>
        <dbReference type="Proteomes" id="UP000597762"/>
    </source>
</evidence>
<dbReference type="OrthoDB" id="75502at2759"/>
<feature type="compositionally biased region" description="Basic residues" evidence="4">
    <location>
        <begin position="210"/>
        <end position="219"/>
    </location>
</feature>
<organism evidence="6 7">
    <name type="scientific">Acanthosepion pharaonis</name>
    <name type="common">Pharaoh cuttlefish</name>
    <name type="synonym">Sepia pharaonis</name>
    <dbReference type="NCBI Taxonomy" id="158019"/>
    <lineage>
        <taxon>Eukaryota</taxon>
        <taxon>Metazoa</taxon>
        <taxon>Spiralia</taxon>
        <taxon>Lophotrochozoa</taxon>
        <taxon>Mollusca</taxon>
        <taxon>Cephalopoda</taxon>
        <taxon>Coleoidea</taxon>
        <taxon>Decapodiformes</taxon>
        <taxon>Sepiida</taxon>
        <taxon>Sepiina</taxon>
        <taxon>Sepiidae</taxon>
        <taxon>Acanthosepion</taxon>
    </lineage>
</organism>
<dbReference type="Gene3D" id="2.30.42.10">
    <property type="match status" value="1"/>
</dbReference>
<dbReference type="InterPro" id="IPR001478">
    <property type="entry name" value="PDZ"/>
</dbReference>
<dbReference type="Proteomes" id="UP000597762">
    <property type="component" value="Unassembled WGS sequence"/>
</dbReference>
<evidence type="ECO:0000259" key="5">
    <source>
        <dbReference type="PROSITE" id="PS50106"/>
    </source>
</evidence>
<feature type="compositionally biased region" description="Polar residues" evidence="4">
    <location>
        <begin position="14"/>
        <end position="24"/>
    </location>
</feature>
<dbReference type="SUPFAM" id="SSF50156">
    <property type="entry name" value="PDZ domain-like"/>
    <property type="match status" value="1"/>
</dbReference>
<feature type="compositionally biased region" description="Polar residues" evidence="4">
    <location>
        <begin position="229"/>
        <end position="239"/>
    </location>
</feature>
<keyword evidence="3" id="KW-0677">Repeat</keyword>
<dbReference type="EMBL" id="CAHIKZ030001527">
    <property type="protein sequence ID" value="CAE1267142.1"/>
    <property type="molecule type" value="Genomic_DNA"/>
</dbReference>
<evidence type="ECO:0000256" key="2">
    <source>
        <dbReference type="ARBA" id="ARBA00022490"/>
    </source>
</evidence>
<feature type="domain" description="PDZ" evidence="5">
    <location>
        <begin position="277"/>
        <end position="359"/>
    </location>
</feature>